<feature type="compositionally biased region" description="Low complexity" evidence="1">
    <location>
        <begin position="141"/>
        <end position="160"/>
    </location>
</feature>
<accession>A0A9N8DB91</accession>
<comment type="caution">
    <text evidence="2">The sequence shown here is derived from an EMBL/GenBank/DDBJ whole genome shotgun (WGS) entry which is preliminary data.</text>
</comment>
<feature type="compositionally biased region" description="Basic residues" evidence="1">
    <location>
        <begin position="173"/>
        <end position="187"/>
    </location>
</feature>
<sequence>MTAKRRNEDGSITQHPIYHPGLSAFCHECFEPGVAQSNASKANSFKVRKLGPSMYNHARAPGEDGLVGGGRSARKDICERRYDNIAQNVAEEIAAEVEAQRRQREREEAVMAEASTYTYLGLDPNNPEHRTHVESLRALGSAVPASAPAPAAAAAPAASAESTSEDDEGSVSRRVKRAKRGKKKGSY</sequence>
<evidence type="ECO:0000256" key="1">
    <source>
        <dbReference type="SAM" id="MobiDB-lite"/>
    </source>
</evidence>
<proteinExistence type="predicted"/>
<dbReference type="AlphaFoldDB" id="A0A9N8DB91"/>
<keyword evidence="3" id="KW-1185">Reference proteome</keyword>
<name>A0A9N8DB91_9STRA</name>
<reference evidence="2" key="1">
    <citation type="submission" date="2020-06" db="EMBL/GenBank/DDBJ databases">
        <authorList>
            <consortium name="Plant Systems Biology data submission"/>
        </authorList>
    </citation>
    <scope>NUCLEOTIDE SEQUENCE</scope>
    <source>
        <strain evidence="2">D6</strain>
    </source>
</reference>
<gene>
    <name evidence="2" type="ORF">SEMRO_22_G015221.1</name>
</gene>
<evidence type="ECO:0000313" key="2">
    <source>
        <dbReference type="EMBL" id="CAB9497579.1"/>
    </source>
</evidence>
<organism evidence="2 3">
    <name type="scientific">Seminavis robusta</name>
    <dbReference type="NCBI Taxonomy" id="568900"/>
    <lineage>
        <taxon>Eukaryota</taxon>
        <taxon>Sar</taxon>
        <taxon>Stramenopiles</taxon>
        <taxon>Ochrophyta</taxon>
        <taxon>Bacillariophyta</taxon>
        <taxon>Bacillariophyceae</taxon>
        <taxon>Bacillariophycidae</taxon>
        <taxon>Naviculales</taxon>
        <taxon>Naviculaceae</taxon>
        <taxon>Seminavis</taxon>
    </lineage>
</organism>
<dbReference type="Proteomes" id="UP001153069">
    <property type="component" value="Unassembled WGS sequence"/>
</dbReference>
<dbReference type="EMBL" id="CAICTM010000022">
    <property type="protein sequence ID" value="CAB9497579.1"/>
    <property type="molecule type" value="Genomic_DNA"/>
</dbReference>
<protein>
    <submittedName>
        <fullName evidence="2">Uncharacterized protein</fullName>
    </submittedName>
</protein>
<evidence type="ECO:0000313" key="3">
    <source>
        <dbReference type="Proteomes" id="UP001153069"/>
    </source>
</evidence>
<feature type="region of interest" description="Disordered" evidence="1">
    <location>
        <begin position="138"/>
        <end position="187"/>
    </location>
</feature>